<accession>A0AAU7KKT2</accession>
<reference evidence="2" key="1">
    <citation type="submission" date="2022-06" db="EMBL/GenBank/DDBJ databases">
        <title>A novel DMS-producing enzyme.</title>
        <authorList>
            <person name="Zhang Y."/>
        </authorList>
    </citation>
    <scope>NUCLEOTIDE SEQUENCE</scope>
    <source>
        <strain evidence="2">RT37</strain>
    </source>
</reference>
<evidence type="ECO:0000313" key="2">
    <source>
        <dbReference type="EMBL" id="XBO72184.1"/>
    </source>
</evidence>
<dbReference type="Pfam" id="PF03473">
    <property type="entry name" value="MOSC"/>
    <property type="match status" value="1"/>
</dbReference>
<proteinExistence type="predicted"/>
<dbReference type="PROSITE" id="PS51340">
    <property type="entry name" value="MOSC"/>
    <property type="match status" value="1"/>
</dbReference>
<dbReference type="GO" id="GO:0030151">
    <property type="term" value="F:molybdenum ion binding"/>
    <property type="evidence" value="ECO:0007669"/>
    <property type="project" value="InterPro"/>
</dbReference>
<dbReference type="EMBL" id="CP098827">
    <property type="protein sequence ID" value="XBO72184.1"/>
    <property type="molecule type" value="Genomic_DNA"/>
</dbReference>
<dbReference type="RefSeq" id="WP_348827735.1">
    <property type="nucleotide sequence ID" value="NZ_CP098827.1"/>
</dbReference>
<organism evidence="2">
    <name type="scientific">Halomonas sp. RT37</name>
    <dbReference type="NCBI Taxonomy" id="2950872"/>
    <lineage>
        <taxon>Bacteria</taxon>
        <taxon>Pseudomonadati</taxon>
        <taxon>Pseudomonadota</taxon>
        <taxon>Gammaproteobacteria</taxon>
        <taxon>Oceanospirillales</taxon>
        <taxon>Halomonadaceae</taxon>
        <taxon>Halomonas</taxon>
    </lineage>
</organism>
<dbReference type="InterPro" id="IPR011037">
    <property type="entry name" value="Pyrv_Knase-like_insert_dom_sf"/>
</dbReference>
<feature type="domain" description="MOSC" evidence="1">
    <location>
        <begin position="29"/>
        <end position="166"/>
    </location>
</feature>
<dbReference type="GO" id="GO:0003824">
    <property type="term" value="F:catalytic activity"/>
    <property type="evidence" value="ECO:0007669"/>
    <property type="project" value="InterPro"/>
</dbReference>
<dbReference type="PANTHER" id="PTHR30212:SF2">
    <property type="entry name" value="PROTEIN YIIM"/>
    <property type="match status" value="1"/>
</dbReference>
<dbReference type="InterPro" id="IPR005302">
    <property type="entry name" value="MoCF_Sase_C"/>
</dbReference>
<dbReference type="AlphaFoldDB" id="A0AAU7KKT2"/>
<protein>
    <submittedName>
        <fullName evidence="2">MOSC domain-containing protein</fullName>
    </submittedName>
</protein>
<gene>
    <name evidence="2" type="ORF">NFG58_05605</name>
</gene>
<evidence type="ECO:0000259" key="1">
    <source>
        <dbReference type="PROSITE" id="PS51340"/>
    </source>
</evidence>
<dbReference type="GO" id="GO:0030170">
    <property type="term" value="F:pyridoxal phosphate binding"/>
    <property type="evidence" value="ECO:0007669"/>
    <property type="project" value="InterPro"/>
</dbReference>
<dbReference type="Gene3D" id="2.40.33.20">
    <property type="entry name" value="PK beta-barrel domain-like"/>
    <property type="match status" value="1"/>
</dbReference>
<dbReference type="SUPFAM" id="SSF50800">
    <property type="entry name" value="PK beta-barrel domain-like"/>
    <property type="match status" value="1"/>
</dbReference>
<dbReference type="PANTHER" id="PTHR30212">
    <property type="entry name" value="PROTEIN YIIM"/>
    <property type="match status" value="1"/>
</dbReference>
<sequence>MEFSNVRGPYISEPQMLPGFGEKSGIYKVAAAEPQWLSRLGLSNDSQANQVDHGGVDRALCHYCADHYPRWSERYPDAGVALEAGVLGENIASQGADEREVRIGDVYRIGEALVQVTQPRQPCAKVDARTGQPGLARAFMQEARMGWLYRVLEEGWMAPGPVIEVVERGDERWSVEACWRVLEDRRAPLDTMAELHGVEALAQHWKDQLVRRMDYWRGRA</sequence>
<name>A0AAU7KKT2_9GAMM</name>
<dbReference type="InterPro" id="IPR052353">
    <property type="entry name" value="Benzoxazolinone_Detox_Enz"/>
</dbReference>